<evidence type="ECO:0000313" key="3">
    <source>
        <dbReference type="EMBL" id="KAL3779994.1"/>
    </source>
</evidence>
<feature type="compositionally biased region" description="Basic and acidic residues" evidence="1">
    <location>
        <begin position="66"/>
        <end position="80"/>
    </location>
</feature>
<dbReference type="PANTHER" id="PTHR10410">
    <property type="entry name" value="EUKARYOTIC TRANSLATION INITIATION FACTOR 3 -RELATED"/>
    <property type="match status" value="1"/>
</dbReference>
<organism evidence="3 4">
    <name type="scientific">Cyclotella atomus</name>
    <dbReference type="NCBI Taxonomy" id="382360"/>
    <lineage>
        <taxon>Eukaryota</taxon>
        <taxon>Sar</taxon>
        <taxon>Stramenopiles</taxon>
        <taxon>Ochrophyta</taxon>
        <taxon>Bacillariophyta</taxon>
        <taxon>Coscinodiscophyceae</taxon>
        <taxon>Thalassiosirophycidae</taxon>
        <taxon>Stephanodiscales</taxon>
        <taxon>Stephanodiscaceae</taxon>
        <taxon>Cyclotella</taxon>
    </lineage>
</organism>
<sequence>MPKEKCESTQAIDLGIGNDSFIISDLPPPDTTKNGPLSTCSFTASNPDLIEYQHEAGADFKDTFSEQHKDDASDDVHTESFEGFGGDNAAEINTEHLNSLKSGKKDLVRLRRSSSRSIENNEKTQDSIDLKETGTGINLAGASSRSDANDSLRAAPPNAADYRSKKELTATPEERHIQAIHQLYSTYLSAANSHANVDVAAAASSQDDNNDKLTKANESLTSTTALKTRSRGLKPGVKSSIVHGPSQVQSQANIDVSSSNERVKEKKKRKKNALPKKPHTKIVKSAKHSIPPSSHLCTVVSQPKETLAMEHPHAPMGSIWLNPSLRGSKSDTLNVSVGGTLVGRRWVWDEGYFVDAQFNPNSSPKIPLPQCTCGSNHAPGKQLQRMNSASISESSSGGRARRSERSGTSTRTTSVLNELASGTLSPHTLITCEEYTYGPEHRFSEVLPSADVQPFSVRVSPDATFLADLHAHMCDSEIIGFLGGHFCADEKCLYIQAVFPCKSTDRDDSGQTDVEMDPVSQIYAREAIDTHGMSVVGWYHSHPSFQPDPSVTDIENQANYQQLFAGSLQPSGSVIPFVGLIVGTYDGRNPTSQSVMRWFHFTDTYKTVQYPMNLRTSDRQFRKINASSNSMQNRQSMTASGQNTRRELERAYLSCPLTNSSNTEQSSAITIDATGNATMDGGAPDEEGIGIGSTSPVSRDKLKGGNEATAEAKSSLLLSEALFKQDAKVEPIKWRFPKARPLYFTDTEKTLLDTPIESDSYDVIGGMIWYAVEREQRVTKQSEASALFPPAEAPSSGAIFELILRQSLEPFNDLNQKLYALIHGVENSSVTIQPVVDFQDSDAVIAHNIDAILSHYSRNPKKVSPFTSWSGALDKGNIAKGGCSTELNDCRDFYLTNVLELQRVEVGCTVKYEGGAKKMKRGHKVAACLLKWASAMQLSPNFDFKKRTLNFDHEQVLQSRPVNSTSHYYFVAEVMRLIAAKWRENSGKSASFTPSTTPRARRFSNDAGGDTGGQSTPVLQATTIKRSDSKSSEAICAKKATSKCDTGDNSTHVLQAKGARRYESNLSEAVSNVSPQQTKSTAKSKRKTSTRRPKSPISTGNSKSSEAGSNITPKQIKSTKKK</sequence>
<feature type="region of interest" description="Disordered" evidence="1">
    <location>
        <begin position="1064"/>
        <end position="1122"/>
    </location>
</feature>
<dbReference type="Pfam" id="PF01398">
    <property type="entry name" value="JAB"/>
    <property type="match status" value="1"/>
</dbReference>
<feature type="compositionally biased region" description="Polar residues" evidence="1">
    <location>
        <begin position="1064"/>
        <end position="1077"/>
    </location>
</feature>
<gene>
    <name evidence="3" type="ORF">ACHAWO_000313</name>
</gene>
<feature type="region of interest" description="Disordered" evidence="1">
    <location>
        <begin position="682"/>
        <end position="706"/>
    </location>
</feature>
<dbReference type="AlphaFoldDB" id="A0ABD3NVP3"/>
<reference evidence="3 4" key="1">
    <citation type="submission" date="2024-10" db="EMBL/GenBank/DDBJ databases">
        <title>Updated reference genomes for cyclostephanoid diatoms.</title>
        <authorList>
            <person name="Roberts W.R."/>
            <person name="Alverson A.J."/>
        </authorList>
    </citation>
    <scope>NUCLEOTIDE SEQUENCE [LARGE SCALE GENOMIC DNA]</scope>
    <source>
        <strain evidence="3 4">AJA010-31</strain>
    </source>
</reference>
<dbReference type="Proteomes" id="UP001530400">
    <property type="component" value="Unassembled WGS sequence"/>
</dbReference>
<feature type="region of interest" description="Disordered" evidence="1">
    <location>
        <begin position="111"/>
        <end position="164"/>
    </location>
</feature>
<proteinExistence type="predicted"/>
<dbReference type="InterPro" id="IPR050242">
    <property type="entry name" value="JAMM_MPN+_peptidase_M67A"/>
</dbReference>
<protein>
    <recommendedName>
        <fullName evidence="2">MPN domain-containing protein</fullName>
    </recommendedName>
</protein>
<feature type="compositionally biased region" description="Basic residues" evidence="1">
    <location>
        <begin position="265"/>
        <end position="287"/>
    </location>
</feature>
<feature type="region of interest" description="Disordered" evidence="1">
    <location>
        <begin position="369"/>
        <end position="418"/>
    </location>
</feature>
<feature type="region of interest" description="Disordered" evidence="1">
    <location>
        <begin position="66"/>
        <end position="89"/>
    </location>
</feature>
<keyword evidence="4" id="KW-1185">Reference proteome</keyword>
<name>A0ABD3NVP3_9STRA</name>
<feature type="compositionally biased region" description="Polar residues" evidence="1">
    <location>
        <begin position="246"/>
        <end position="255"/>
    </location>
</feature>
<evidence type="ECO:0000256" key="1">
    <source>
        <dbReference type="SAM" id="MobiDB-lite"/>
    </source>
</evidence>
<comment type="caution">
    <text evidence="3">The sequence shown here is derived from an EMBL/GenBank/DDBJ whole genome shotgun (WGS) entry which is preliminary data.</text>
</comment>
<dbReference type="SUPFAM" id="SSF102712">
    <property type="entry name" value="JAB1/MPN domain"/>
    <property type="match status" value="1"/>
</dbReference>
<dbReference type="InterPro" id="IPR037518">
    <property type="entry name" value="MPN"/>
</dbReference>
<accession>A0ABD3NVP3</accession>
<feature type="compositionally biased region" description="Basic and acidic residues" evidence="1">
    <location>
        <begin position="119"/>
        <end position="132"/>
    </location>
</feature>
<evidence type="ECO:0000313" key="4">
    <source>
        <dbReference type="Proteomes" id="UP001530400"/>
    </source>
</evidence>
<feature type="region of interest" description="Disordered" evidence="1">
    <location>
        <begin position="987"/>
        <end position="1032"/>
    </location>
</feature>
<feature type="compositionally biased region" description="Polar residues" evidence="1">
    <location>
        <begin position="1013"/>
        <end position="1024"/>
    </location>
</feature>
<dbReference type="InterPro" id="IPR000555">
    <property type="entry name" value="JAMM/MPN+_dom"/>
</dbReference>
<feature type="compositionally biased region" description="Polar residues" evidence="1">
    <location>
        <begin position="987"/>
        <end position="998"/>
    </location>
</feature>
<feature type="domain" description="MPN" evidence="2">
    <location>
        <begin position="457"/>
        <end position="601"/>
    </location>
</feature>
<dbReference type="EMBL" id="JALLPJ020000910">
    <property type="protein sequence ID" value="KAL3779994.1"/>
    <property type="molecule type" value="Genomic_DNA"/>
</dbReference>
<dbReference type="Gene3D" id="3.40.140.10">
    <property type="entry name" value="Cytidine Deaminase, domain 2"/>
    <property type="match status" value="1"/>
</dbReference>
<feature type="compositionally biased region" description="Basic residues" evidence="1">
    <location>
        <begin position="1082"/>
        <end position="1094"/>
    </location>
</feature>
<feature type="compositionally biased region" description="Low complexity" evidence="1">
    <location>
        <begin position="388"/>
        <end position="398"/>
    </location>
</feature>
<dbReference type="PROSITE" id="PS50249">
    <property type="entry name" value="MPN"/>
    <property type="match status" value="1"/>
</dbReference>
<feature type="region of interest" description="Disordered" evidence="1">
    <location>
        <begin position="225"/>
        <end position="294"/>
    </location>
</feature>
<feature type="compositionally biased region" description="Polar residues" evidence="1">
    <location>
        <begin position="1097"/>
        <end position="1116"/>
    </location>
</feature>
<evidence type="ECO:0000259" key="2">
    <source>
        <dbReference type="PROSITE" id="PS50249"/>
    </source>
</evidence>